<feature type="compositionally biased region" description="Polar residues" evidence="4">
    <location>
        <begin position="49"/>
        <end position="60"/>
    </location>
</feature>
<dbReference type="Proteomes" id="UP001049176">
    <property type="component" value="Chromosome 2"/>
</dbReference>
<comment type="similarity">
    <text evidence="1">Belongs to the IF-3 family.</text>
</comment>
<dbReference type="SUPFAM" id="SSF55200">
    <property type="entry name" value="Translation initiation factor IF3, C-terminal domain"/>
    <property type="match status" value="1"/>
</dbReference>
<dbReference type="GO" id="GO:0003743">
    <property type="term" value="F:translation initiation factor activity"/>
    <property type="evidence" value="ECO:0007669"/>
    <property type="project" value="UniProtKB-KW"/>
</dbReference>
<keyword evidence="3" id="KW-0648">Protein biosynthesis</keyword>
<sequence>MNTFLAFRASVKYLCSKSALTPGSQRRTLHATLCSAKNPHNSALPLPTSGAQNKAQSKTQSRPEDVKELSSKTPEKLKNDNIPFQNVKLVHSESGALVDTTMAEIKAMMNKKTHFAELQTTVPFPVVKIISKDEARQVKLKAKEIQKSLAKKSVVKEFQLTWGMAQGDLERKMERAREVLVKGGKADLVFARKGRERSPPLSEMKKRLQETIEGLADVSTEWKTRQFRSGIAAAFLQGIEGTKPNETETE</sequence>
<keyword evidence="2" id="KW-0396">Initiation factor</keyword>
<organism evidence="5 6">
    <name type="scientific">Marasmius oreades</name>
    <name type="common">fairy-ring Marasmius</name>
    <dbReference type="NCBI Taxonomy" id="181124"/>
    <lineage>
        <taxon>Eukaryota</taxon>
        <taxon>Fungi</taxon>
        <taxon>Dikarya</taxon>
        <taxon>Basidiomycota</taxon>
        <taxon>Agaricomycotina</taxon>
        <taxon>Agaricomycetes</taxon>
        <taxon>Agaricomycetidae</taxon>
        <taxon>Agaricales</taxon>
        <taxon>Marasmiineae</taxon>
        <taxon>Marasmiaceae</taxon>
        <taxon>Marasmius</taxon>
    </lineage>
</organism>
<evidence type="ECO:0000313" key="5">
    <source>
        <dbReference type="EMBL" id="KAG7096525.1"/>
    </source>
</evidence>
<dbReference type="PANTHER" id="PTHR10938">
    <property type="entry name" value="TRANSLATION INITIATION FACTOR IF-3"/>
    <property type="match status" value="1"/>
</dbReference>
<feature type="compositionally biased region" description="Basic and acidic residues" evidence="4">
    <location>
        <begin position="61"/>
        <end position="79"/>
    </location>
</feature>
<comment type="caution">
    <text evidence="5">The sequence shown here is derived from an EMBL/GenBank/DDBJ whole genome shotgun (WGS) entry which is preliminary data.</text>
</comment>
<dbReference type="InterPro" id="IPR036788">
    <property type="entry name" value="T_IF-3_C_sf"/>
</dbReference>
<dbReference type="KEGG" id="more:E1B28_003954"/>
<accession>A0A9P8ACK7</accession>
<evidence type="ECO:0000256" key="3">
    <source>
        <dbReference type="ARBA" id="ARBA00022917"/>
    </source>
</evidence>
<feature type="region of interest" description="Disordered" evidence="4">
    <location>
        <begin position="39"/>
        <end position="80"/>
    </location>
</feature>
<evidence type="ECO:0000256" key="1">
    <source>
        <dbReference type="ARBA" id="ARBA00005439"/>
    </source>
</evidence>
<proteinExistence type="inferred from homology"/>
<dbReference type="AlphaFoldDB" id="A0A9P8ACK7"/>
<protein>
    <submittedName>
        <fullName evidence="5">Uncharacterized protein</fullName>
    </submittedName>
</protein>
<name>A0A9P8ACK7_9AGAR</name>
<dbReference type="GO" id="GO:0043022">
    <property type="term" value="F:ribosome binding"/>
    <property type="evidence" value="ECO:0007669"/>
    <property type="project" value="TreeGrafter"/>
</dbReference>
<dbReference type="PANTHER" id="PTHR10938:SF0">
    <property type="entry name" value="TRANSLATION INITIATION FACTOR IF-3, MITOCHONDRIAL"/>
    <property type="match status" value="1"/>
</dbReference>
<dbReference type="GO" id="GO:0005739">
    <property type="term" value="C:mitochondrion"/>
    <property type="evidence" value="ECO:0007669"/>
    <property type="project" value="TreeGrafter"/>
</dbReference>
<dbReference type="GeneID" id="66073030"/>
<dbReference type="Gene3D" id="3.30.110.10">
    <property type="entry name" value="Translation initiation factor 3 (IF-3), C-terminal domain"/>
    <property type="match status" value="1"/>
</dbReference>
<dbReference type="InterPro" id="IPR001288">
    <property type="entry name" value="Translation_initiation_fac_3"/>
</dbReference>
<evidence type="ECO:0000256" key="2">
    <source>
        <dbReference type="ARBA" id="ARBA00022540"/>
    </source>
</evidence>
<evidence type="ECO:0000313" key="6">
    <source>
        <dbReference type="Proteomes" id="UP001049176"/>
    </source>
</evidence>
<evidence type="ECO:0000256" key="4">
    <source>
        <dbReference type="SAM" id="MobiDB-lite"/>
    </source>
</evidence>
<gene>
    <name evidence="5" type="ORF">E1B28_003954</name>
</gene>
<keyword evidence="6" id="KW-1185">Reference proteome</keyword>
<dbReference type="GO" id="GO:0070124">
    <property type="term" value="P:mitochondrial translational initiation"/>
    <property type="evidence" value="ECO:0007669"/>
    <property type="project" value="TreeGrafter"/>
</dbReference>
<dbReference type="OrthoDB" id="21573at2759"/>
<dbReference type="RefSeq" id="XP_043012995.1">
    <property type="nucleotide sequence ID" value="XM_043148396.1"/>
</dbReference>
<reference evidence="5" key="1">
    <citation type="journal article" date="2021" name="Genome Biol. Evol.">
        <title>The assembled and annotated genome of the fairy-ring fungus Marasmius oreades.</title>
        <authorList>
            <person name="Hiltunen M."/>
            <person name="Ament-Velasquez S.L."/>
            <person name="Johannesson H."/>
        </authorList>
    </citation>
    <scope>NUCLEOTIDE SEQUENCE</scope>
    <source>
        <strain evidence="5">03SP1</strain>
    </source>
</reference>
<dbReference type="EMBL" id="CM032182">
    <property type="protein sequence ID" value="KAG7096525.1"/>
    <property type="molecule type" value="Genomic_DNA"/>
</dbReference>
<dbReference type="GO" id="GO:0032790">
    <property type="term" value="P:ribosome disassembly"/>
    <property type="evidence" value="ECO:0007669"/>
    <property type="project" value="TreeGrafter"/>
</dbReference>